<keyword evidence="3" id="KW-1185">Reference proteome</keyword>
<protein>
    <submittedName>
        <fullName evidence="2">Uncharacterized protein</fullName>
    </submittedName>
</protein>
<evidence type="ECO:0000313" key="3">
    <source>
        <dbReference type="Proteomes" id="UP000218209"/>
    </source>
</evidence>
<dbReference type="AlphaFoldDB" id="A0A1X6P458"/>
<proteinExistence type="predicted"/>
<dbReference type="EMBL" id="KV918895">
    <property type="protein sequence ID" value="OSX75661.1"/>
    <property type="molecule type" value="Genomic_DNA"/>
</dbReference>
<gene>
    <name evidence="2" type="ORF">BU14_0227s0001</name>
</gene>
<dbReference type="Proteomes" id="UP000218209">
    <property type="component" value="Unassembled WGS sequence"/>
</dbReference>
<reference evidence="2 3" key="1">
    <citation type="submission" date="2017-03" db="EMBL/GenBank/DDBJ databases">
        <title>WGS assembly of Porphyra umbilicalis.</title>
        <authorList>
            <person name="Brawley S.H."/>
            <person name="Blouin N.A."/>
            <person name="Ficko-Blean E."/>
            <person name="Wheeler G.L."/>
            <person name="Lohr M."/>
            <person name="Goodson H.V."/>
            <person name="Jenkins J.W."/>
            <person name="Blaby-Haas C.E."/>
            <person name="Helliwell K.E."/>
            <person name="Chan C."/>
            <person name="Marriage T."/>
            <person name="Bhattacharya D."/>
            <person name="Klein A.S."/>
            <person name="Badis Y."/>
            <person name="Brodie J."/>
            <person name="Cao Y."/>
            <person name="Collen J."/>
            <person name="Dittami S.M."/>
            <person name="Gachon C.M."/>
            <person name="Green B.R."/>
            <person name="Karpowicz S."/>
            <person name="Kim J.W."/>
            <person name="Kudahl U."/>
            <person name="Lin S."/>
            <person name="Michel G."/>
            <person name="Mittag M."/>
            <person name="Olson B.J."/>
            <person name="Pangilinan J."/>
            <person name="Peng Y."/>
            <person name="Qiu H."/>
            <person name="Shu S."/>
            <person name="Singer J.T."/>
            <person name="Smith A.G."/>
            <person name="Sprecher B.N."/>
            <person name="Wagner V."/>
            <person name="Wang W."/>
            <person name="Wang Z.-Y."/>
            <person name="Yan J."/>
            <person name="Yarish C."/>
            <person name="Zoeuner-Riek S."/>
            <person name="Zhuang Y."/>
            <person name="Zou Y."/>
            <person name="Lindquist E.A."/>
            <person name="Grimwood J."/>
            <person name="Barry K."/>
            <person name="Rokhsar D.S."/>
            <person name="Schmutz J."/>
            <person name="Stiller J.W."/>
            <person name="Grossman A.R."/>
            <person name="Prochnik S.E."/>
        </authorList>
    </citation>
    <scope>NUCLEOTIDE SEQUENCE [LARGE SCALE GENOMIC DNA]</scope>
    <source>
        <strain evidence="2">4086291</strain>
    </source>
</reference>
<evidence type="ECO:0000256" key="1">
    <source>
        <dbReference type="SAM" id="MobiDB-lite"/>
    </source>
</evidence>
<evidence type="ECO:0000313" key="2">
    <source>
        <dbReference type="EMBL" id="OSX75661.1"/>
    </source>
</evidence>
<accession>A0A1X6P458</accession>
<name>A0A1X6P458_PORUM</name>
<sequence>MAVLSRPVRFPYGGSTGDVRVVADELDLRPVEQPLCVPVRGEGSGARGRSLGGGLSDRVAVSARVAGFVRSEPAVIPLRRAAPRPPVVDAGAGRALSVDPFDGSDNGGGDQEGHLAEQRNRVPVAKRATTLEQQMVDALIPGLRAAIRLPSSSAFGKDAARVTATIIGDAASRSRAFVLRYGALRDSTVELWISSRGGLLCLCFVGTQDALSLSTSSRSMDCMHTRILICVMAAGDVPAAALRARMALRADAADFAVARVVGSTLTMYVVWRKVFSAVVFTTKQAACIAPGCRSFARRCGHVRVARQARECLEPEKGGVGMDMNAPVVVKV</sequence>
<feature type="region of interest" description="Disordered" evidence="1">
    <location>
        <begin position="92"/>
        <end position="116"/>
    </location>
</feature>
<organism evidence="2 3">
    <name type="scientific">Porphyra umbilicalis</name>
    <name type="common">Purple laver</name>
    <name type="synonym">Red alga</name>
    <dbReference type="NCBI Taxonomy" id="2786"/>
    <lineage>
        <taxon>Eukaryota</taxon>
        <taxon>Rhodophyta</taxon>
        <taxon>Bangiophyceae</taxon>
        <taxon>Bangiales</taxon>
        <taxon>Bangiaceae</taxon>
        <taxon>Porphyra</taxon>
    </lineage>
</organism>